<dbReference type="AlphaFoldDB" id="A0ABD3BA50"/>
<evidence type="ECO:0000313" key="3">
    <source>
        <dbReference type="EMBL" id="KAL3614139.1"/>
    </source>
</evidence>
<gene>
    <name evidence="3" type="ORF">CASFOL_042213</name>
</gene>
<dbReference type="PANTHER" id="PTHR46328">
    <property type="entry name" value="FAR-RED IMPAIRED RESPONSIVE (FAR1) FAMILY PROTEIN-RELATED"/>
    <property type="match status" value="1"/>
</dbReference>
<feature type="region of interest" description="Disordered" evidence="1">
    <location>
        <begin position="121"/>
        <end position="178"/>
    </location>
</feature>
<reference evidence="4" key="1">
    <citation type="journal article" date="2024" name="IScience">
        <title>Strigolactones Initiate the Formation of Haustorium-like Structures in Castilleja.</title>
        <authorList>
            <person name="Buerger M."/>
            <person name="Peterson D."/>
            <person name="Chory J."/>
        </authorList>
    </citation>
    <scope>NUCLEOTIDE SEQUENCE [LARGE SCALE GENOMIC DNA]</scope>
</reference>
<accession>A0ABD3BA50</accession>
<evidence type="ECO:0000259" key="2">
    <source>
        <dbReference type="Pfam" id="PF03101"/>
    </source>
</evidence>
<evidence type="ECO:0000313" key="4">
    <source>
        <dbReference type="Proteomes" id="UP001632038"/>
    </source>
</evidence>
<protein>
    <recommendedName>
        <fullName evidence="2">FAR1 domain-containing protein</fullName>
    </recommendedName>
</protein>
<dbReference type="InterPro" id="IPR004330">
    <property type="entry name" value="FAR1_DNA_bnd_dom"/>
</dbReference>
<feature type="domain" description="FAR1" evidence="2">
    <location>
        <begin position="82"/>
        <end position="176"/>
    </location>
</feature>
<name>A0ABD3BA50_9LAMI</name>
<evidence type="ECO:0000256" key="1">
    <source>
        <dbReference type="SAM" id="MobiDB-lite"/>
    </source>
</evidence>
<comment type="caution">
    <text evidence="3">The sequence shown here is derived from an EMBL/GenBank/DDBJ whole genome shotgun (WGS) entry which is preliminary data.</text>
</comment>
<proteinExistence type="predicted"/>
<dbReference type="PANTHER" id="PTHR46328:SF31">
    <property type="entry name" value="PROTEIN FAR1-RELATED SEQUENCE 5-LIKE"/>
    <property type="match status" value="1"/>
</dbReference>
<dbReference type="Pfam" id="PF03101">
    <property type="entry name" value="FAR1"/>
    <property type="match status" value="1"/>
</dbReference>
<dbReference type="EMBL" id="JAVIJP010000107">
    <property type="protein sequence ID" value="KAL3614139.1"/>
    <property type="molecule type" value="Genomic_DNA"/>
</dbReference>
<organism evidence="3 4">
    <name type="scientific">Castilleja foliolosa</name>
    <dbReference type="NCBI Taxonomy" id="1961234"/>
    <lineage>
        <taxon>Eukaryota</taxon>
        <taxon>Viridiplantae</taxon>
        <taxon>Streptophyta</taxon>
        <taxon>Embryophyta</taxon>
        <taxon>Tracheophyta</taxon>
        <taxon>Spermatophyta</taxon>
        <taxon>Magnoliopsida</taxon>
        <taxon>eudicotyledons</taxon>
        <taxon>Gunneridae</taxon>
        <taxon>Pentapetalae</taxon>
        <taxon>asterids</taxon>
        <taxon>lamiids</taxon>
        <taxon>Lamiales</taxon>
        <taxon>Orobanchaceae</taxon>
        <taxon>Pedicularideae</taxon>
        <taxon>Castillejinae</taxon>
        <taxon>Castilleja</taxon>
    </lineage>
</organism>
<keyword evidence="4" id="KW-1185">Reference proteome</keyword>
<sequence>MEVNTTDQASTSTAIPQANVEIHAEGDAINQIHETGSTSSQIQVNVKIVWSPGSRKYYVPISEPSLKPYVGQKIPDLETGIEFYRRYAANCGFDIRLGTSRRARDNTIKKKYVFCSREGEKYTTPAGKSSDTQAQKSTTSLSDDVQSEMSPINKSNDIPVEKSKRNRPTTRVGCEAPA</sequence>
<dbReference type="Proteomes" id="UP001632038">
    <property type="component" value="Unassembled WGS sequence"/>
</dbReference>
<feature type="compositionally biased region" description="Polar residues" evidence="1">
    <location>
        <begin position="126"/>
        <end position="156"/>
    </location>
</feature>